<comment type="similarity">
    <text evidence="1">Belongs to the aspartate/glutamate racemases family.</text>
</comment>
<proteinExistence type="inferred from homology"/>
<dbReference type="PANTHER" id="PTHR21198:SF7">
    <property type="entry name" value="ASPARTATE-GLUTAMATE RACEMASE FAMILY"/>
    <property type="match status" value="1"/>
</dbReference>
<dbReference type="AlphaFoldDB" id="A0A2A7VV47"/>
<keyword evidence="2" id="KW-0413">Isomerase</keyword>
<evidence type="ECO:0000313" key="4">
    <source>
        <dbReference type="Proteomes" id="UP000220045"/>
    </source>
</evidence>
<evidence type="ECO:0000256" key="2">
    <source>
        <dbReference type="ARBA" id="ARBA00023235"/>
    </source>
</evidence>
<evidence type="ECO:0000313" key="3">
    <source>
        <dbReference type="EMBL" id="PEJ04388.1"/>
    </source>
</evidence>
<dbReference type="Proteomes" id="UP000220045">
    <property type="component" value="Unassembled WGS sequence"/>
</dbReference>
<dbReference type="InterPro" id="IPR015942">
    <property type="entry name" value="Asp/Glu/hydantoin_racemase"/>
</dbReference>
<dbReference type="Pfam" id="PF01177">
    <property type="entry name" value="Asp_Glu_race"/>
    <property type="match status" value="1"/>
</dbReference>
<dbReference type="PROSITE" id="PS00924">
    <property type="entry name" value="ASP_GLU_RACEMASE_2"/>
    <property type="match status" value="1"/>
</dbReference>
<accession>A0A2A7VV47</accession>
<dbReference type="InterPro" id="IPR004380">
    <property type="entry name" value="Asp_race"/>
</dbReference>
<dbReference type="NCBIfam" id="TIGR00035">
    <property type="entry name" value="asp_race"/>
    <property type="match status" value="1"/>
</dbReference>
<dbReference type="EMBL" id="NUEL01000040">
    <property type="protein sequence ID" value="PEJ04388.1"/>
    <property type="molecule type" value="Genomic_DNA"/>
</dbReference>
<reference evidence="3 4" key="1">
    <citation type="submission" date="2017-09" db="EMBL/GenBank/DDBJ databases">
        <title>Large-scale bioinformatics analysis of Bacillus genomes uncovers conserved roles of natural products in bacterial physiology.</title>
        <authorList>
            <consortium name="Agbiome Team Llc"/>
            <person name="Bleich R.M."/>
            <person name="Grubbs K.J."/>
            <person name="Santa Maria K.C."/>
            <person name="Allen S.E."/>
            <person name="Farag S."/>
            <person name="Shank E.A."/>
            <person name="Bowers A."/>
        </authorList>
    </citation>
    <scope>NUCLEOTIDE SEQUENCE [LARGE SCALE GENOMIC DNA]</scope>
    <source>
        <strain evidence="3 4">AFS004017</strain>
    </source>
</reference>
<dbReference type="RefSeq" id="WP_098095942.1">
    <property type="nucleotide sequence ID" value="NZ_NUDI01000019.1"/>
</dbReference>
<name>A0A2A7VV47_9BACI</name>
<sequence length="232" mass="26295">MKTIGLIGGMSWESTSEYYRIINEEIKERLGGLHSAKCMINSVDFEEIERFQSNGNWNGAGEVLGNAAYLLQRGGADFIIICTNTMHKVVEKIKENIHIPVLHIADATAKEIKRKGIQKVGLLGTKYTMEQDFYKLRIEENHIKVMVPSEKDRDKINEVIYIELCLGKITSQSREYYKRVIEDLVKEGAQGIILGCTEIGLLIKQEDVSIPIFDTTHIHAVEAVNFALQNRL</sequence>
<dbReference type="PROSITE" id="PS00923">
    <property type="entry name" value="ASP_GLU_RACEMASE_1"/>
    <property type="match status" value="1"/>
</dbReference>
<evidence type="ECO:0000256" key="1">
    <source>
        <dbReference type="ARBA" id="ARBA00007847"/>
    </source>
</evidence>
<dbReference type="Gene3D" id="3.40.50.1860">
    <property type="match status" value="2"/>
</dbReference>
<dbReference type="InterPro" id="IPR001920">
    <property type="entry name" value="Asp/Glu_race"/>
</dbReference>
<dbReference type="InterPro" id="IPR018187">
    <property type="entry name" value="Asp/Glu_racemase_AS_1"/>
</dbReference>
<dbReference type="GO" id="GO:0047661">
    <property type="term" value="F:amino-acid racemase activity"/>
    <property type="evidence" value="ECO:0007669"/>
    <property type="project" value="InterPro"/>
</dbReference>
<gene>
    <name evidence="3" type="ORF">CN684_22305</name>
</gene>
<comment type="caution">
    <text evidence="3">The sequence shown here is derived from an EMBL/GenBank/DDBJ whole genome shotgun (WGS) entry which is preliminary data.</text>
</comment>
<organism evidence="3 4">
    <name type="scientific">Bacillus wiedmannii</name>
    <dbReference type="NCBI Taxonomy" id="1890302"/>
    <lineage>
        <taxon>Bacteria</taxon>
        <taxon>Bacillati</taxon>
        <taxon>Bacillota</taxon>
        <taxon>Bacilli</taxon>
        <taxon>Bacillales</taxon>
        <taxon>Bacillaceae</taxon>
        <taxon>Bacillus</taxon>
        <taxon>Bacillus cereus group</taxon>
    </lineage>
</organism>
<dbReference type="InterPro" id="IPR033134">
    <property type="entry name" value="Asp/Glu_racemase_AS_2"/>
</dbReference>
<protein>
    <submittedName>
        <fullName evidence="3">Aspartate racemase</fullName>
    </submittedName>
</protein>
<dbReference type="PANTHER" id="PTHR21198">
    <property type="entry name" value="GLUTAMATE RACEMASE"/>
    <property type="match status" value="1"/>
</dbReference>
<dbReference type="SUPFAM" id="SSF53681">
    <property type="entry name" value="Aspartate/glutamate racemase"/>
    <property type="match status" value="2"/>
</dbReference>